<proteinExistence type="predicted"/>
<protein>
    <submittedName>
        <fullName evidence="1">Uncharacterized protein</fullName>
    </submittedName>
</protein>
<name>A0ABD0J3K7_9CAEN</name>
<dbReference type="Proteomes" id="UP001519460">
    <property type="component" value="Unassembled WGS sequence"/>
</dbReference>
<reference evidence="1 2" key="1">
    <citation type="journal article" date="2023" name="Sci. Data">
        <title>Genome assembly of the Korean intertidal mud-creeper Batillaria attramentaria.</title>
        <authorList>
            <person name="Patra A.K."/>
            <person name="Ho P.T."/>
            <person name="Jun S."/>
            <person name="Lee S.J."/>
            <person name="Kim Y."/>
            <person name="Won Y.J."/>
        </authorList>
    </citation>
    <scope>NUCLEOTIDE SEQUENCE [LARGE SCALE GENOMIC DNA]</scope>
    <source>
        <strain evidence="1">Wonlab-2016</strain>
    </source>
</reference>
<organism evidence="1 2">
    <name type="scientific">Batillaria attramentaria</name>
    <dbReference type="NCBI Taxonomy" id="370345"/>
    <lineage>
        <taxon>Eukaryota</taxon>
        <taxon>Metazoa</taxon>
        <taxon>Spiralia</taxon>
        <taxon>Lophotrochozoa</taxon>
        <taxon>Mollusca</taxon>
        <taxon>Gastropoda</taxon>
        <taxon>Caenogastropoda</taxon>
        <taxon>Sorbeoconcha</taxon>
        <taxon>Cerithioidea</taxon>
        <taxon>Batillariidae</taxon>
        <taxon>Batillaria</taxon>
    </lineage>
</organism>
<keyword evidence="2" id="KW-1185">Reference proteome</keyword>
<dbReference type="EMBL" id="JACVVK020000670">
    <property type="protein sequence ID" value="KAK7457735.1"/>
    <property type="molecule type" value="Genomic_DNA"/>
</dbReference>
<dbReference type="AlphaFoldDB" id="A0ABD0J3K7"/>
<gene>
    <name evidence="1" type="ORF">BaRGS_00039196</name>
</gene>
<sequence>MMISAVTARTARRQGDAHLALTLNTGHTRLHAILGTHSAMTYAAHHAKTKHAEHRANWEHAKHRAKEHATYRAKEHATYLAKGRIKINF</sequence>
<evidence type="ECO:0000313" key="1">
    <source>
        <dbReference type="EMBL" id="KAK7457735.1"/>
    </source>
</evidence>
<evidence type="ECO:0000313" key="2">
    <source>
        <dbReference type="Proteomes" id="UP001519460"/>
    </source>
</evidence>
<comment type="caution">
    <text evidence="1">The sequence shown here is derived from an EMBL/GenBank/DDBJ whole genome shotgun (WGS) entry which is preliminary data.</text>
</comment>
<accession>A0ABD0J3K7</accession>